<keyword evidence="3" id="KW-1185">Reference proteome</keyword>
<gene>
    <name evidence="2" type="ORF">GYA93_10745</name>
</gene>
<feature type="chain" id="PRO_5038992190" evidence="1">
    <location>
        <begin position="21"/>
        <end position="179"/>
    </location>
</feature>
<dbReference type="EMBL" id="JAADZU010000029">
    <property type="protein sequence ID" value="NDK90055.1"/>
    <property type="molecule type" value="Genomic_DNA"/>
</dbReference>
<reference evidence="2 3" key="1">
    <citation type="submission" date="2020-01" db="EMBL/GenBank/DDBJ databases">
        <title>Investigation of new actinobacteria for the biodesulphurisation of diesel fuel.</title>
        <authorList>
            <person name="Athi Narayanan S.M."/>
        </authorList>
    </citation>
    <scope>NUCLEOTIDE SEQUENCE [LARGE SCALE GENOMIC DNA]</scope>
    <source>
        <strain evidence="2 3">213E</strain>
    </source>
</reference>
<dbReference type="RefSeq" id="WP_157079456.1">
    <property type="nucleotide sequence ID" value="NZ_JAADZU010000029.1"/>
</dbReference>
<accession>A0A7K3LP77</accession>
<evidence type="ECO:0000313" key="3">
    <source>
        <dbReference type="Proteomes" id="UP000466307"/>
    </source>
</evidence>
<evidence type="ECO:0000313" key="2">
    <source>
        <dbReference type="EMBL" id="NDK90055.1"/>
    </source>
</evidence>
<organism evidence="2 3">
    <name type="scientific">Gordonia desulfuricans</name>
    <dbReference type="NCBI Taxonomy" id="89051"/>
    <lineage>
        <taxon>Bacteria</taxon>
        <taxon>Bacillati</taxon>
        <taxon>Actinomycetota</taxon>
        <taxon>Actinomycetes</taxon>
        <taxon>Mycobacteriales</taxon>
        <taxon>Gordoniaceae</taxon>
        <taxon>Gordonia</taxon>
    </lineage>
</organism>
<name>A0A7K3LP77_9ACTN</name>
<comment type="caution">
    <text evidence="2">The sequence shown here is derived from an EMBL/GenBank/DDBJ whole genome shotgun (WGS) entry which is preliminary data.</text>
</comment>
<evidence type="ECO:0000256" key="1">
    <source>
        <dbReference type="SAM" id="SignalP"/>
    </source>
</evidence>
<dbReference type="Proteomes" id="UP000466307">
    <property type="component" value="Unassembled WGS sequence"/>
</dbReference>
<keyword evidence="1" id="KW-0732">Signal</keyword>
<feature type="signal peptide" evidence="1">
    <location>
        <begin position="1"/>
        <end position="20"/>
    </location>
</feature>
<sequence>MKRTTLAVSLAAAAASVTLATVGVGTAEAAWTVEPGKFTHTQSLVDGTLTLAITNTTTIPSGCAVSVYKASDAAAVAEMATAMNNYYGGTGTTTAITAARAKISQAQFVDLTAEDTTPAGGTETYTWNSKRADSSYTVLQNCAANDQAGTVVWGVSSYVVNGTGVSSGIGTGSLDSLLP</sequence>
<dbReference type="AlphaFoldDB" id="A0A7K3LP77"/>
<protein>
    <submittedName>
        <fullName evidence="2">Uncharacterized protein</fullName>
    </submittedName>
</protein>
<proteinExistence type="predicted"/>